<evidence type="ECO:0000313" key="8">
    <source>
        <dbReference type="EMBL" id="TCZ56002.1"/>
    </source>
</evidence>
<evidence type="ECO:0000256" key="5">
    <source>
        <dbReference type="ARBA" id="ARBA00048470"/>
    </source>
</evidence>
<keyword evidence="9" id="KW-1185">Reference proteome</keyword>
<evidence type="ECO:0000256" key="4">
    <source>
        <dbReference type="ARBA" id="ARBA00023471"/>
    </source>
</evidence>
<dbReference type="InterPro" id="IPR036390">
    <property type="entry name" value="WH_DNA-bd_sf"/>
</dbReference>
<dbReference type="Pfam" id="PF17805">
    <property type="entry name" value="AsnC_trans_reg2"/>
    <property type="match status" value="1"/>
</dbReference>
<accession>A0A4R4D6I6</accession>
<proteinExistence type="inferred from homology"/>
<dbReference type="Pfam" id="PF22451">
    <property type="entry name" value="NirdL-like_HTH"/>
    <property type="match status" value="1"/>
</dbReference>
<gene>
    <name evidence="8" type="ORF">EXY23_20635</name>
</gene>
<dbReference type="Gene3D" id="3.30.70.3460">
    <property type="match status" value="1"/>
</dbReference>
<comment type="pathway">
    <text evidence="2">Porphyrin-containing compound metabolism.</text>
</comment>
<dbReference type="EMBL" id="SKBM01000024">
    <property type="protein sequence ID" value="TCZ56002.1"/>
    <property type="molecule type" value="Genomic_DNA"/>
</dbReference>
<evidence type="ECO:0000313" key="9">
    <source>
        <dbReference type="Proteomes" id="UP000295023"/>
    </source>
</evidence>
<dbReference type="InterPro" id="IPR053953">
    <property type="entry name" value="NirdL-like_HTH"/>
</dbReference>
<comment type="catalytic activity">
    <reaction evidence="5">
        <text>siroheme + 2 H(+) = 12,18-didecarboxysiroheme + 2 CO2</text>
        <dbReference type="Rhea" id="RHEA:19093"/>
        <dbReference type="ChEBI" id="CHEBI:15378"/>
        <dbReference type="ChEBI" id="CHEBI:16526"/>
        <dbReference type="ChEBI" id="CHEBI:60052"/>
        <dbReference type="ChEBI" id="CHEBI:140497"/>
        <dbReference type="EC" id="4.1.1.111"/>
    </reaction>
</comment>
<dbReference type="InterPro" id="IPR040523">
    <property type="entry name" value="AsnC_trans_reg2"/>
</dbReference>
<dbReference type="GO" id="GO:0016829">
    <property type="term" value="F:lyase activity"/>
    <property type="evidence" value="ECO:0007669"/>
    <property type="project" value="UniProtKB-KW"/>
</dbReference>
<dbReference type="PANTHER" id="PTHR43413:SF1">
    <property type="entry name" value="SIROHEME DECARBOXYLASE NIRL SUBUNIT"/>
    <property type="match status" value="1"/>
</dbReference>
<protein>
    <recommendedName>
        <fullName evidence="4">siroheme decarboxylase</fullName>
        <ecNumber evidence="4">4.1.1.111</ecNumber>
    </recommendedName>
</protein>
<evidence type="ECO:0000256" key="1">
    <source>
        <dbReference type="ARBA" id="ARBA00023239"/>
    </source>
</evidence>
<organism evidence="8 9">
    <name type="scientific">Roseicella aquatilis</name>
    <dbReference type="NCBI Taxonomy" id="2527868"/>
    <lineage>
        <taxon>Bacteria</taxon>
        <taxon>Pseudomonadati</taxon>
        <taxon>Pseudomonadota</taxon>
        <taxon>Alphaproteobacteria</taxon>
        <taxon>Acetobacterales</taxon>
        <taxon>Roseomonadaceae</taxon>
        <taxon>Roseicella</taxon>
    </lineage>
</organism>
<dbReference type="SUPFAM" id="SSF46785">
    <property type="entry name" value="Winged helix' DNA-binding domain"/>
    <property type="match status" value="1"/>
</dbReference>
<dbReference type="Proteomes" id="UP000295023">
    <property type="component" value="Unassembled WGS sequence"/>
</dbReference>
<dbReference type="PANTHER" id="PTHR43413">
    <property type="entry name" value="TRANSCRIPTIONAL REGULATOR, ASNC FAMILY"/>
    <property type="match status" value="1"/>
</dbReference>
<name>A0A4R4D6I6_9PROT</name>
<feature type="domain" description="Siroheme decarboxylase NirL-like HTH" evidence="7">
    <location>
        <begin position="7"/>
        <end position="53"/>
    </location>
</feature>
<dbReference type="InterPro" id="IPR050684">
    <property type="entry name" value="HTH-Siroheme_Decarb"/>
</dbReference>
<keyword evidence="1" id="KW-0456">Lyase</keyword>
<dbReference type="OrthoDB" id="9806536at2"/>
<evidence type="ECO:0000259" key="6">
    <source>
        <dbReference type="Pfam" id="PF17805"/>
    </source>
</evidence>
<comment type="similarity">
    <text evidence="3">Belongs to the Ahb/Nir family.</text>
</comment>
<sequence>MDVTATERALLAALADGLPLHPRPFAALGERLGLSEAEALETLRGLQERGVVRRFGVVVRHHELGYRANAMVVWDVPDAQVEAAGRVLAAAPGITLCYRRPRRPPDWPYNLFCMIHGRDRAAVLRALDWAAESAGLREIPREVLFSGRRFKQRGAVFGPASAGEGTWTSSTAAS</sequence>
<evidence type="ECO:0000256" key="3">
    <source>
        <dbReference type="ARBA" id="ARBA00023457"/>
    </source>
</evidence>
<comment type="caution">
    <text evidence="8">The sequence shown here is derived from an EMBL/GenBank/DDBJ whole genome shotgun (WGS) entry which is preliminary data.</text>
</comment>
<evidence type="ECO:0000259" key="7">
    <source>
        <dbReference type="Pfam" id="PF22451"/>
    </source>
</evidence>
<evidence type="ECO:0000256" key="2">
    <source>
        <dbReference type="ARBA" id="ARBA00023444"/>
    </source>
</evidence>
<dbReference type="AlphaFoldDB" id="A0A4R4D6I6"/>
<dbReference type="EC" id="4.1.1.111" evidence="4"/>
<feature type="domain" description="Siroheme decarboxylase AsnC-like ligand binding" evidence="6">
    <location>
        <begin position="64"/>
        <end position="151"/>
    </location>
</feature>
<dbReference type="RefSeq" id="WP_132294012.1">
    <property type="nucleotide sequence ID" value="NZ_SKBM01000024.1"/>
</dbReference>
<reference evidence="8 9" key="1">
    <citation type="submission" date="2019-03" db="EMBL/GenBank/DDBJ databases">
        <title>Paracraurococcus aquatilis NE82 genome sequence.</title>
        <authorList>
            <person name="Zhao Y."/>
            <person name="Du Z."/>
        </authorList>
    </citation>
    <scope>NUCLEOTIDE SEQUENCE [LARGE SCALE GENOMIC DNA]</scope>
    <source>
        <strain evidence="8 9">NE82</strain>
    </source>
</reference>